<protein>
    <submittedName>
        <fullName evidence="1">Uncharacterized protein</fullName>
    </submittedName>
</protein>
<proteinExistence type="predicted"/>
<dbReference type="Proteomes" id="UP000824782">
    <property type="component" value="Unassembled WGS sequence"/>
</dbReference>
<gene>
    <name evidence="1" type="ORF">GDO81_023571</name>
</gene>
<sequence>MPQEETGRGVWRTGGPNMRRMEDRSYYMEDYIIMGGSVLHYFGVGAVTLSSLEVYKGEEGIIVCSPYGSSGRSYILSLKPLVMKGSLVLHVQLRLTGH</sequence>
<evidence type="ECO:0000313" key="2">
    <source>
        <dbReference type="Proteomes" id="UP000824782"/>
    </source>
</evidence>
<reference evidence="1" key="1">
    <citation type="thesis" date="2020" institute="ProQuest LLC" country="789 East Eisenhower Parkway, Ann Arbor, MI, USA">
        <title>Comparative Genomics and Chromosome Evolution.</title>
        <authorList>
            <person name="Mudd A.B."/>
        </authorList>
    </citation>
    <scope>NUCLEOTIDE SEQUENCE</scope>
    <source>
        <strain evidence="1">237g6f4</strain>
        <tissue evidence="1">Blood</tissue>
    </source>
</reference>
<evidence type="ECO:0000313" key="1">
    <source>
        <dbReference type="EMBL" id="KAG8537917.1"/>
    </source>
</evidence>
<comment type="caution">
    <text evidence="1">The sequence shown here is derived from an EMBL/GenBank/DDBJ whole genome shotgun (WGS) entry which is preliminary data.</text>
</comment>
<dbReference type="EMBL" id="WNYA01025405">
    <property type="protein sequence ID" value="KAG8537917.1"/>
    <property type="molecule type" value="Genomic_DNA"/>
</dbReference>
<dbReference type="AlphaFoldDB" id="A0AAV6YRZ7"/>
<keyword evidence="2" id="KW-1185">Reference proteome</keyword>
<organism evidence="1 2">
    <name type="scientific">Engystomops pustulosus</name>
    <name type="common">Tungara frog</name>
    <name type="synonym">Physalaemus pustulosus</name>
    <dbReference type="NCBI Taxonomy" id="76066"/>
    <lineage>
        <taxon>Eukaryota</taxon>
        <taxon>Metazoa</taxon>
        <taxon>Chordata</taxon>
        <taxon>Craniata</taxon>
        <taxon>Vertebrata</taxon>
        <taxon>Euteleostomi</taxon>
        <taxon>Amphibia</taxon>
        <taxon>Batrachia</taxon>
        <taxon>Anura</taxon>
        <taxon>Neobatrachia</taxon>
        <taxon>Hyloidea</taxon>
        <taxon>Leptodactylidae</taxon>
        <taxon>Leiuperinae</taxon>
        <taxon>Engystomops</taxon>
    </lineage>
</organism>
<name>A0AAV6YRZ7_ENGPU</name>
<accession>A0AAV6YRZ7</accession>